<evidence type="ECO:0000313" key="2">
    <source>
        <dbReference type="Proteomes" id="UP000434580"/>
    </source>
</evidence>
<reference evidence="1 2" key="1">
    <citation type="submission" date="2019-11" db="EMBL/GenBank/DDBJ databases">
        <authorList>
            <person name="Holert J."/>
        </authorList>
    </citation>
    <scope>NUCLEOTIDE SEQUENCE [LARGE SCALE GENOMIC DNA]</scope>
    <source>
        <strain evidence="1">BC5_2</strain>
    </source>
</reference>
<organism evidence="1 2">
    <name type="scientific">BD1-7 clade bacterium</name>
    <dbReference type="NCBI Taxonomy" id="2029982"/>
    <lineage>
        <taxon>Bacteria</taxon>
        <taxon>Pseudomonadati</taxon>
        <taxon>Pseudomonadota</taxon>
        <taxon>Gammaproteobacteria</taxon>
        <taxon>Cellvibrionales</taxon>
        <taxon>Spongiibacteraceae</taxon>
        <taxon>BD1-7 clade</taxon>
    </lineage>
</organism>
<accession>A0A5S9P749</accession>
<proteinExistence type="predicted"/>
<protein>
    <submittedName>
        <fullName evidence="1">Uncharacterized protein</fullName>
    </submittedName>
</protein>
<dbReference type="AlphaFoldDB" id="A0A5S9P749"/>
<dbReference type="Proteomes" id="UP000434580">
    <property type="component" value="Unassembled WGS sequence"/>
</dbReference>
<name>A0A5S9P749_9GAMM</name>
<evidence type="ECO:0000313" key="1">
    <source>
        <dbReference type="EMBL" id="CAA0099442.1"/>
    </source>
</evidence>
<dbReference type="OrthoDB" id="6297230at2"/>
<dbReference type="EMBL" id="CACSII010000007">
    <property type="protein sequence ID" value="CAA0099442.1"/>
    <property type="molecule type" value="Genomic_DNA"/>
</dbReference>
<sequence>MLSRFCRSKKVEKNKSTYTPMTKHYVFNETGNIMLCATTDSIADFDKDVKDAFMDVSVFFAAMAKALSTTTNPVTRKPYSTYNYQAVKDVLTQSGMFIEMNVEEGLFRSHDVGASMGKELVQTMLNRDFSDTNLAFSHSMFNGMAYQQKLATDSGASNKPKLCRSGNIFFVCEMLMGLPQTTAILVNLEPQSVDKQTNQQGQSEQDIFSVGLWDDSLHQSEGLTRSWKYKKRTYLFVPPKLFNNNFDAFMDHASPEFMDFTRSISDRLNRLAEQHSDNVPE</sequence>
<gene>
    <name evidence="1" type="ORF">DPBNPPHM_03709</name>
</gene>